<name>A0A411YAZ4_9ACTN</name>
<keyword evidence="2" id="KW-0472">Membrane</keyword>
<dbReference type="EMBL" id="CP036402">
    <property type="protein sequence ID" value="QBI18348.1"/>
    <property type="molecule type" value="Genomic_DNA"/>
</dbReference>
<keyword evidence="2" id="KW-1133">Transmembrane helix</keyword>
<evidence type="ECO:0000313" key="3">
    <source>
        <dbReference type="EMBL" id="QBI18348.1"/>
    </source>
</evidence>
<evidence type="ECO:0000256" key="2">
    <source>
        <dbReference type="SAM" id="Phobius"/>
    </source>
</evidence>
<evidence type="ECO:0000313" key="4">
    <source>
        <dbReference type="Proteomes" id="UP000291469"/>
    </source>
</evidence>
<dbReference type="KEGG" id="erz:ER308_01340"/>
<reference evidence="3 4" key="1">
    <citation type="submission" date="2019-01" db="EMBL/GenBank/DDBJ databases">
        <title>Egibacter rhizosphaerae EGI 80759T.</title>
        <authorList>
            <person name="Chen D.-D."/>
            <person name="Tian Y."/>
            <person name="Jiao J.-Y."/>
            <person name="Zhang X.-T."/>
            <person name="Zhang Y.-G."/>
            <person name="Zhang Y."/>
            <person name="Xiao M."/>
            <person name="Shu W.-S."/>
            <person name="Li W.-J."/>
        </authorList>
    </citation>
    <scope>NUCLEOTIDE SEQUENCE [LARGE SCALE GENOMIC DNA]</scope>
    <source>
        <strain evidence="3 4">EGI 80759</strain>
    </source>
</reference>
<keyword evidence="2" id="KW-0812">Transmembrane</keyword>
<organism evidence="3 4">
    <name type="scientific">Egibacter rhizosphaerae</name>
    <dbReference type="NCBI Taxonomy" id="1670831"/>
    <lineage>
        <taxon>Bacteria</taxon>
        <taxon>Bacillati</taxon>
        <taxon>Actinomycetota</taxon>
        <taxon>Nitriliruptoria</taxon>
        <taxon>Egibacterales</taxon>
        <taxon>Egibacteraceae</taxon>
        <taxon>Egibacter</taxon>
    </lineage>
</organism>
<proteinExistence type="predicted"/>
<feature type="transmembrane region" description="Helical" evidence="2">
    <location>
        <begin position="171"/>
        <end position="192"/>
    </location>
</feature>
<accession>A0A411YAZ4</accession>
<keyword evidence="1" id="KW-0175">Coiled coil</keyword>
<feature type="coiled-coil region" evidence="1">
    <location>
        <begin position="101"/>
        <end position="149"/>
    </location>
</feature>
<keyword evidence="4" id="KW-1185">Reference proteome</keyword>
<sequence>MQLLAEGLAESEQATDALARSMHEGQGALESATRLTGEDVADALESVDRTLPQVEQAAEAMDQTLTALDRLAIGVPYDADQPLGDSVGELREALEDLPGDLRGQAAQTERASEELAEAAERTQASAEALASLNEQLVEAADLIDDYAERTAEGQELLTQQRDALATTTRRAQWAVVLAGIAFALMQFVPLYIGGTLMRGGPVLHDRDGPPPGP</sequence>
<dbReference type="Gene3D" id="1.20.120.810">
    <property type="entry name" value="Vinculin, Vh2 four-helix bundle"/>
    <property type="match status" value="1"/>
</dbReference>
<dbReference type="Proteomes" id="UP000291469">
    <property type="component" value="Chromosome"/>
</dbReference>
<dbReference type="AlphaFoldDB" id="A0A411YAZ4"/>
<gene>
    <name evidence="3" type="ORF">ER308_01340</name>
</gene>
<protein>
    <submittedName>
        <fullName evidence="3">Uncharacterized protein</fullName>
    </submittedName>
</protein>
<evidence type="ECO:0000256" key="1">
    <source>
        <dbReference type="SAM" id="Coils"/>
    </source>
</evidence>